<sequence>MLTAFVLLVLCVLAGRSRPGGKLNAILFVIWMLIHIPLILGVLQRKRSLMWAYIIAWPLFFSCVTILLLLIHCSVIVWYDFLRFCWPLWFFVVWFVTAIPSWILAISYLSTGHDISTEVSSTNSAQS</sequence>
<dbReference type="HOGENOM" id="CLU_1972794_0_0_1"/>
<evidence type="ECO:0000313" key="3">
    <source>
        <dbReference type="EMBL" id="EDW35397.1"/>
    </source>
</evidence>
<evidence type="ECO:0000256" key="2">
    <source>
        <dbReference type="SAM" id="SignalP"/>
    </source>
</evidence>
<feature type="transmembrane region" description="Helical" evidence="1">
    <location>
        <begin position="24"/>
        <end position="43"/>
    </location>
</feature>
<keyword evidence="1" id="KW-0472">Membrane</keyword>
<dbReference type="AlphaFoldDB" id="B4GIR2"/>
<feature type="transmembrane region" description="Helical" evidence="1">
    <location>
        <begin position="55"/>
        <end position="82"/>
    </location>
</feature>
<proteinExistence type="predicted"/>
<accession>B4GIR2</accession>
<gene>
    <name evidence="3" type="primary">Dper\GL17252</name>
    <name evidence="3" type="ORF">Dper_GL17252</name>
</gene>
<name>B4GIR2_DROPE</name>
<reference evidence="3 4" key="1">
    <citation type="journal article" date="2007" name="Nature">
        <title>Evolution of genes and genomes on the Drosophila phylogeny.</title>
        <authorList>
            <consortium name="Drosophila 12 Genomes Consortium"/>
            <person name="Clark A.G."/>
            <person name="Eisen M.B."/>
            <person name="Smith D.R."/>
            <person name="Bergman C.M."/>
            <person name="Oliver B."/>
            <person name="Markow T.A."/>
            <person name="Kaufman T.C."/>
            <person name="Kellis M."/>
            <person name="Gelbart W."/>
            <person name="Iyer V.N."/>
            <person name="Pollard D.A."/>
            <person name="Sackton T.B."/>
            <person name="Larracuente A.M."/>
            <person name="Singh N.D."/>
            <person name="Abad J.P."/>
            <person name="Abt D.N."/>
            <person name="Adryan B."/>
            <person name="Aguade M."/>
            <person name="Akashi H."/>
            <person name="Anderson W.W."/>
            <person name="Aquadro C.F."/>
            <person name="Ardell D.H."/>
            <person name="Arguello R."/>
            <person name="Artieri C.G."/>
            <person name="Barbash D.A."/>
            <person name="Barker D."/>
            <person name="Barsanti P."/>
            <person name="Batterham P."/>
            <person name="Batzoglou S."/>
            <person name="Begun D."/>
            <person name="Bhutkar A."/>
            <person name="Blanco E."/>
            <person name="Bosak S.A."/>
            <person name="Bradley R.K."/>
            <person name="Brand A.D."/>
            <person name="Brent M.R."/>
            <person name="Brooks A.N."/>
            <person name="Brown R.H."/>
            <person name="Butlin R.K."/>
            <person name="Caggese C."/>
            <person name="Calvi B.R."/>
            <person name="Bernardo de Carvalho A."/>
            <person name="Caspi A."/>
            <person name="Castrezana S."/>
            <person name="Celniker S.E."/>
            <person name="Chang J.L."/>
            <person name="Chapple C."/>
            <person name="Chatterji S."/>
            <person name="Chinwalla A."/>
            <person name="Civetta A."/>
            <person name="Clifton S.W."/>
            <person name="Comeron J.M."/>
            <person name="Costello J.C."/>
            <person name="Coyne J.A."/>
            <person name="Daub J."/>
            <person name="David R.G."/>
            <person name="Delcher A.L."/>
            <person name="Delehaunty K."/>
            <person name="Do C.B."/>
            <person name="Ebling H."/>
            <person name="Edwards K."/>
            <person name="Eickbush T."/>
            <person name="Evans J.D."/>
            <person name="Filipski A."/>
            <person name="Findeiss S."/>
            <person name="Freyhult E."/>
            <person name="Fulton L."/>
            <person name="Fulton R."/>
            <person name="Garcia A.C."/>
            <person name="Gardiner A."/>
            <person name="Garfield D.A."/>
            <person name="Garvin B.E."/>
            <person name="Gibson G."/>
            <person name="Gilbert D."/>
            <person name="Gnerre S."/>
            <person name="Godfrey J."/>
            <person name="Good R."/>
            <person name="Gotea V."/>
            <person name="Gravely B."/>
            <person name="Greenberg A.J."/>
            <person name="Griffiths-Jones S."/>
            <person name="Gross S."/>
            <person name="Guigo R."/>
            <person name="Gustafson E.A."/>
            <person name="Haerty W."/>
            <person name="Hahn M.W."/>
            <person name="Halligan D.L."/>
            <person name="Halpern A.L."/>
            <person name="Halter G.M."/>
            <person name="Han M.V."/>
            <person name="Heger A."/>
            <person name="Hillier L."/>
            <person name="Hinrichs A.S."/>
            <person name="Holmes I."/>
            <person name="Hoskins R.A."/>
            <person name="Hubisz M.J."/>
            <person name="Hultmark D."/>
            <person name="Huntley M.A."/>
            <person name="Jaffe D.B."/>
            <person name="Jagadeeshan S."/>
            <person name="Jeck W.R."/>
            <person name="Johnson J."/>
            <person name="Jones C.D."/>
            <person name="Jordan W.C."/>
            <person name="Karpen G.H."/>
            <person name="Kataoka E."/>
            <person name="Keightley P.D."/>
            <person name="Kheradpour P."/>
            <person name="Kirkness E.F."/>
            <person name="Koerich L.B."/>
            <person name="Kristiansen K."/>
            <person name="Kudrna D."/>
            <person name="Kulathinal R.J."/>
            <person name="Kumar S."/>
            <person name="Kwok R."/>
            <person name="Lander E."/>
            <person name="Langley C.H."/>
            <person name="Lapoint R."/>
            <person name="Lazzaro B.P."/>
            <person name="Lee S.J."/>
            <person name="Levesque L."/>
            <person name="Li R."/>
            <person name="Lin C.F."/>
            <person name="Lin M.F."/>
            <person name="Lindblad-Toh K."/>
            <person name="Llopart A."/>
            <person name="Long M."/>
            <person name="Low L."/>
            <person name="Lozovsky E."/>
            <person name="Lu J."/>
            <person name="Luo M."/>
            <person name="Machado C.A."/>
            <person name="Makalowski W."/>
            <person name="Marzo M."/>
            <person name="Matsuda M."/>
            <person name="Matzkin L."/>
            <person name="McAllister B."/>
            <person name="McBride C.S."/>
            <person name="McKernan B."/>
            <person name="McKernan K."/>
            <person name="Mendez-Lago M."/>
            <person name="Minx P."/>
            <person name="Mollenhauer M.U."/>
            <person name="Montooth K."/>
            <person name="Mount S.M."/>
            <person name="Mu X."/>
            <person name="Myers E."/>
            <person name="Negre B."/>
            <person name="Newfeld S."/>
            <person name="Nielsen R."/>
            <person name="Noor M.A."/>
            <person name="O'Grady P."/>
            <person name="Pachter L."/>
            <person name="Papaceit M."/>
            <person name="Parisi M.J."/>
            <person name="Parisi M."/>
            <person name="Parts L."/>
            <person name="Pedersen J.S."/>
            <person name="Pesole G."/>
            <person name="Phillippy A.M."/>
            <person name="Ponting C.P."/>
            <person name="Pop M."/>
            <person name="Porcelli D."/>
            <person name="Powell J.R."/>
            <person name="Prohaska S."/>
            <person name="Pruitt K."/>
            <person name="Puig M."/>
            <person name="Quesneville H."/>
            <person name="Ram K.R."/>
            <person name="Rand D."/>
            <person name="Rasmussen M.D."/>
            <person name="Reed L.K."/>
            <person name="Reenan R."/>
            <person name="Reily A."/>
            <person name="Remington K.A."/>
            <person name="Rieger T.T."/>
            <person name="Ritchie M.G."/>
            <person name="Robin C."/>
            <person name="Rogers Y.H."/>
            <person name="Rohde C."/>
            <person name="Rozas J."/>
            <person name="Rubenfield M.J."/>
            <person name="Ruiz A."/>
            <person name="Russo S."/>
            <person name="Salzberg S.L."/>
            <person name="Sanchez-Gracia A."/>
            <person name="Saranga D.J."/>
            <person name="Sato H."/>
            <person name="Schaeffer S.W."/>
            <person name="Schatz M.C."/>
            <person name="Schlenke T."/>
            <person name="Schwartz R."/>
            <person name="Segarra C."/>
            <person name="Singh R.S."/>
            <person name="Sirot L."/>
            <person name="Sirota M."/>
            <person name="Sisneros N.B."/>
            <person name="Smith C.D."/>
            <person name="Smith T.F."/>
            <person name="Spieth J."/>
            <person name="Stage D.E."/>
            <person name="Stark A."/>
            <person name="Stephan W."/>
            <person name="Strausberg R.L."/>
            <person name="Strempel S."/>
            <person name="Sturgill D."/>
            <person name="Sutton G."/>
            <person name="Sutton G.G."/>
            <person name="Tao W."/>
            <person name="Teichmann S."/>
            <person name="Tobari Y.N."/>
            <person name="Tomimura Y."/>
            <person name="Tsolas J.M."/>
            <person name="Valente V.L."/>
            <person name="Venter E."/>
            <person name="Venter J.C."/>
            <person name="Vicario S."/>
            <person name="Vieira F.G."/>
            <person name="Vilella A.J."/>
            <person name="Villasante A."/>
            <person name="Walenz B."/>
            <person name="Wang J."/>
            <person name="Wasserman M."/>
            <person name="Watts T."/>
            <person name="Wilson D."/>
            <person name="Wilson R.K."/>
            <person name="Wing R.A."/>
            <person name="Wolfner M.F."/>
            <person name="Wong A."/>
            <person name="Wong G.K."/>
            <person name="Wu C.I."/>
            <person name="Wu G."/>
            <person name="Yamamoto D."/>
            <person name="Yang H.P."/>
            <person name="Yang S.P."/>
            <person name="Yorke J.A."/>
            <person name="Yoshida K."/>
            <person name="Zdobnov E."/>
            <person name="Zhang P."/>
            <person name="Zhang Y."/>
            <person name="Zimin A.V."/>
            <person name="Baldwin J."/>
            <person name="Abdouelleil A."/>
            <person name="Abdulkadir J."/>
            <person name="Abebe A."/>
            <person name="Abera B."/>
            <person name="Abreu J."/>
            <person name="Acer S.C."/>
            <person name="Aftuck L."/>
            <person name="Alexander A."/>
            <person name="An P."/>
            <person name="Anderson E."/>
            <person name="Anderson S."/>
            <person name="Arachi H."/>
            <person name="Azer M."/>
            <person name="Bachantsang P."/>
            <person name="Barry A."/>
            <person name="Bayul T."/>
            <person name="Berlin A."/>
            <person name="Bessette D."/>
            <person name="Bloom T."/>
            <person name="Blye J."/>
            <person name="Boguslavskiy L."/>
            <person name="Bonnet C."/>
            <person name="Boukhgalter B."/>
            <person name="Bourzgui I."/>
            <person name="Brown A."/>
            <person name="Cahill P."/>
            <person name="Channer S."/>
            <person name="Cheshatsang Y."/>
            <person name="Chuda L."/>
            <person name="Citroen M."/>
            <person name="Collymore A."/>
            <person name="Cooke P."/>
            <person name="Costello M."/>
            <person name="D'Aco K."/>
            <person name="Daza R."/>
            <person name="De Haan G."/>
            <person name="DeGray S."/>
            <person name="DeMaso C."/>
            <person name="Dhargay N."/>
            <person name="Dooley K."/>
            <person name="Dooley E."/>
            <person name="Doricent M."/>
            <person name="Dorje P."/>
            <person name="Dorjee K."/>
            <person name="Dupes A."/>
            <person name="Elong R."/>
            <person name="Falk J."/>
            <person name="Farina A."/>
            <person name="Faro S."/>
            <person name="Ferguson D."/>
            <person name="Fisher S."/>
            <person name="Foley C.D."/>
            <person name="Franke A."/>
            <person name="Friedrich D."/>
            <person name="Gadbois L."/>
            <person name="Gearin G."/>
            <person name="Gearin C.R."/>
            <person name="Giannoukos G."/>
            <person name="Goode T."/>
            <person name="Graham J."/>
            <person name="Grandbois E."/>
            <person name="Grewal S."/>
            <person name="Gyaltsen K."/>
            <person name="Hafez N."/>
            <person name="Hagos B."/>
            <person name="Hall J."/>
            <person name="Henson C."/>
            <person name="Hollinger A."/>
            <person name="Honan T."/>
            <person name="Huard M.D."/>
            <person name="Hughes L."/>
            <person name="Hurhula B."/>
            <person name="Husby M.E."/>
            <person name="Kamat A."/>
            <person name="Kanga B."/>
            <person name="Kashin S."/>
            <person name="Khazanovich D."/>
            <person name="Kisner P."/>
            <person name="Lance K."/>
            <person name="Lara M."/>
            <person name="Lee W."/>
            <person name="Lennon N."/>
            <person name="Letendre F."/>
            <person name="LeVine R."/>
            <person name="Lipovsky A."/>
            <person name="Liu X."/>
            <person name="Liu J."/>
            <person name="Liu S."/>
            <person name="Lokyitsang T."/>
            <person name="Lokyitsang Y."/>
            <person name="Lubonja R."/>
            <person name="Lui A."/>
            <person name="MacDonald P."/>
            <person name="Magnisalis V."/>
            <person name="Maru K."/>
            <person name="Matthews C."/>
            <person name="McCusker W."/>
            <person name="McDonough S."/>
            <person name="Mehta T."/>
            <person name="Meldrim J."/>
            <person name="Meneus L."/>
            <person name="Mihai O."/>
            <person name="Mihalev A."/>
            <person name="Mihova T."/>
            <person name="Mittelman R."/>
            <person name="Mlenga V."/>
            <person name="Montmayeur A."/>
            <person name="Mulrain L."/>
            <person name="Navidi A."/>
            <person name="Naylor J."/>
            <person name="Negash T."/>
            <person name="Nguyen T."/>
            <person name="Nguyen N."/>
            <person name="Nicol R."/>
            <person name="Norbu C."/>
            <person name="Norbu N."/>
            <person name="Novod N."/>
            <person name="O'Neill B."/>
            <person name="Osman S."/>
            <person name="Markiewicz E."/>
            <person name="Oyono O.L."/>
            <person name="Patti C."/>
            <person name="Phunkhang P."/>
            <person name="Pierre F."/>
            <person name="Priest M."/>
            <person name="Raghuraman S."/>
            <person name="Rege F."/>
            <person name="Reyes R."/>
            <person name="Rise C."/>
            <person name="Rogov P."/>
            <person name="Ross K."/>
            <person name="Ryan E."/>
            <person name="Settipalli S."/>
            <person name="Shea T."/>
            <person name="Sherpa N."/>
            <person name="Shi L."/>
            <person name="Shih D."/>
            <person name="Sparrow T."/>
            <person name="Spaulding J."/>
            <person name="Stalker J."/>
            <person name="Stange-Thomann N."/>
            <person name="Stavropoulos S."/>
            <person name="Stone C."/>
            <person name="Strader C."/>
            <person name="Tesfaye S."/>
            <person name="Thomson T."/>
            <person name="Thoulutsang Y."/>
            <person name="Thoulutsang D."/>
            <person name="Topham K."/>
            <person name="Topping I."/>
            <person name="Tsamla T."/>
            <person name="Vassiliev H."/>
            <person name="Vo A."/>
            <person name="Wangchuk T."/>
            <person name="Wangdi T."/>
            <person name="Weiand M."/>
            <person name="Wilkinson J."/>
            <person name="Wilson A."/>
            <person name="Yadav S."/>
            <person name="Young G."/>
            <person name="Yu Q."/>
            <person name="Zembek L."/>
            <person name="Zhong D."/>
            <person name="Zimmer A."/>
            <person name="Zwirko Z."/>
            <person name="Jaffe D.B."/>
            <person name="Alvarez P."/>
            <person name="Brockman W."/>
            <person name="Butler J."/>
            <person name="Chin C."/>
            <person name="Gnerre S."/>
            <person name="Grabherr M."/>
            <person name="Kleber M."/>
            <person name="Mauceli E."/>
            <person name="MacCallum I."/>
        </authorList>
    </citation>
    <scope>NUCLEOTIDE SEQUENCE [LARGE SCALE GENOMIC DNA]</scope>
    <source>
        <strain evidence="4">MSH-3 / Tucson 14011-0111.49</strain>
    </source>
</reference>
<dbReference type="EMBL" id="CH479183">
    <property type="protein sequence ID" value="EDW35397.1"/>
    <property type="molecule type" value="Genomic_DNA"/>
</dbReference>
<evidence type="ECO:0000313" key="4">
    <source>
        <dbReference type="Proteomes" id="UP000008744"/>
    </source>
</evidence>
<feature type="chain" id="PRO_5002806629" evidence="2">
    <location>
        <begin position="18"/>
        <end position="127"/>
    </location>
</feature>
<dbReference type="OrthoDB" id="10493643at2759"/>
<organism evidence="4">
    <name type="scientific">Drosophila persimilis</name>
    <name type="common">Fruit fly</name>
    <dbReference type="NCBI Taxonomy" id="7234"/>
    <lineage>
        <taxon>Eukaryota</taxon>
        <taxon>Metazoa</taxon>
        <taxon>Ecdysozoa</taxon>
        <taxon>Arthropoda</taxon>
        <taxon>Hexapoda</taxon>
        <taxon>Insecta</taxon>
        <taxon>Pterygota</taxon>
        <taxon>Neoptera</taxon>
        <taxon>Endopterygota</taxon>
        <taxon>Diptera</taxon>
        <taxon>Brachycera</taxon>
        <taxon>Muscomorpha</taxon>
        <taxon>Ephydroidea</taxon>
        <taxon>Drosophilidae</taxon>
        <taxon>Drosophila</taxon>
        <taxon>Sophophora</taxon>
    </lineage>
</organism>
<feature type="transmembrane region" description="Helical" evidence="1">
    <location>
        <begin position="88"/>
        <end position="109"/>
    </location>
</feature>
<keyword evidence="1" id="KW-0812">Transmembrane</keyword>
<protein>
    <submittedName>
        <fullName evidence="3">GL17252</fullName>
    </submittedName>
</protein>
<feature type="signal peptide" evidence="2">
    <location>
        <begin position="1"/>
        <end position="17"/>
    </location>
</feature>
<keyword evidence="1" id="KW-1133">Transmembrane helix</keyword>
<dbReference type="OMA" id="WAYIIAW"/>
<evidence type="ECO:0000256" key="1">
    <source>
        <dbReference type="SAM" id="Phobius"/>
    </source>
</evidence>
<dbReference type="Proteomes" id="UP000008744">
    <property type="component" value="Unassembled WGS sequence"/>
</dbReference>
<keyword evidence="2" id="KW-0732">Signal</keyword>
<keyword evidence="4" id="KW-1185">Reference proteome</keyword>